<protein>
    <submittedName>
        <fullName evidence="2">Uncharacterized protein</fullName>
    </submittedName>
</protein>
<keyword evidence="1" id="KW-0472">Membrane</keyword>
<sequence>MPAGSDVWRPTSAYCLLMNRFIASGFGVGLIPSKLWGSDNGAGTFGAVLAAGLSLLMWGWPWWAHIG</sequence>
<feature type="non-terminal residue" evidence="2">
    <location>
        <position position="67"/>
    </location>
</feature>
<keyword evidence="1" id="KW-1133">Transmembrane helix</keyword>
<name>A0A3B0SKZ9_9ZZZZ</name>
<dbReference type="EMBL" id="UOEI01000417">
    <property type="protein sequence ID" value="VAW05090.1"/>
    <property type="molecule type" value="Genomic_DNA"/>
</dbReference>
<feature type="transmembrane region" description="Helical" evidence="1">
    <location>
        <begin position="12"/>
        <end position="31"/>
    </location>
</feature>
<dbReference type="AlphaFoldDB" id="A0A3B0SKZ9"/>
<reference evidence="2" key="1">
    <citation type="submission" date="2018-06" db="EMBL/GenBank/DDBJ databases">
        <authorList>
            <person name="Zhirakovskaya E."/>
        </authorList>
    </citation>
    <scope>NUCLEOTIDE SEQUENCE</scope>
</reference>
<accession>A0A3B0SKZ9</accession>
<organism evidence="2">
    <name type="scientific">hydrothermal vent metagenome</name>
    <dbReference type="NCBI Taxonomy" id="652676"/>
    <lineage>
        <taxon>unclassified sequences</taxon>
        <taxon>metagenomes</taxon>
        <taxon>ecological metagenomes</taxon>
    </lineage>
</organism>
<feature type="transmembrane region" description="Helical" evidence="1">
    <location>
        <begin position="43"/>
        <end position="63"/>
    </location>
</feature>
<gene>
    <name evidence="2" type="ORF">MNBD_ACTINO01-1380</name>
</gene>
<evidence type="ECO:0000256" key="1">
    <source>
        <dbReference type="SAM" id="Phobius"/>
    </source>
</evidence>
<evidence type="ECO:0000313" key="2">
    <source>
        <dbReference type="EMBL" id="VAW05090.1"/>
    </source>
</evidence>
<keyword evidence="1" id="KW-0812">Transmembrane</keyword>
<proteinExistence type="predicted"/>